<dbReference type="AlphaFoldDB" id="A0AAV6Z4I1"/>
<sequence length="79" mass="8897">MFVIGQTEACDESHACDITESPLHHTKYFQMMQDSLFVIDRPEACDESHACDIITSPTAPINKPPVVSRFALQFPMVTR</sequence>
<proteinExistence type="predicted"/>
<keyword evidence="2" id="KW-1185">Reference proteome</keyword>
<gene>
    <name evidence="1" type="ORF">GDO81_029544</name>
</gene>
<dbReference type="EMBL" id="WNYA01008239">
    <property type="protein sequence ID" value="KAG8541178.1"/>
    <property type="molecule type" value="Genomic_DNA"/>
</dbReference>
<evidence type="ECO:0000313" key="1">
    <source>
        <dbReference type="EMBL" id="KAG8541178.1"/>
    </source>
</evidence>
<accession>A0AAV6Z4I1</accession>
<comment type="caution">
    <text evidence="1">The sequence shown here is derived from an EMBL/GenBank/DDBJ whole genome shotgun (WGS) entry which is preliminary data.</text>
</comment>
<dbReference type="Proteomes" id="UP000824782">
    <property type="component" value="Unassembled WGS sequence"/>
</dbReference>
<protein>
    <submittedName>
        <fullName evidence="1">Uncharacterized protein</fullName>
    </submittedName>
</protein>
<organism evidence="1 2">
    <name type="scientific">Engystomops pustulosus</name>
    <name type="common">Tungara frog</name>
    <name type="synonym">Physalaemus pustulosus</name>
    <dbReference type="NCBI Taxonomy" id="76066"/>
    <lineage>
        <taxon>Eukaryota</taxon>
        <taxon>Metazoa</taxon>
        <taxon>Chordata</taxon>
        <taxon>Craniata</taxon>
        <taxon>Vertebrata</taxon>
        <taxon>Euteleostomi</taxon>
        <taxon>Amphibia</taxon>
        <taxon>Batrachia</taxon>
        <taxon>Anura</taxon>
        <taxon>Neobatrachia</taxon>
        <taxon>Hyloidea</taxon>
        <taxon>Leptodactylidae</taxon>
        <taxon>Leiuperinae</taxon>
        <taxon>Engystomops</taxon>
    </lineage>
</organism>
<evidence type="ECO:0000313" key="2">
    <source>
        <dbReference type="Proteomes" id="UP000824782"/>
    </source>
</evidence>
<name>A0AAV6Z4I1_ENGPU</name>
<reference evidence="1" key="1">
    <citation type="thesis" date="2020" institute="ProQuest LLC" country="789 East Eisenhower Parkway, Ann Arbor, MI, USA">
        <title>Comparative Genomics and Chromosome Evolution.</title>
        <authorList>
            <person name="Mudd A.B."/>
        </authorList>
    </citation>
    <scope>NUCLEOTIDE SEQUENCE</scope>
    <source>
        <strain evidence="1">237g6f4</strain>
        <tissue evidence="1">Blood</tissue>
    </source>
</reference>